<name>A0A645C569_9ZZZZ</name>
<sequence length="93" mass="9635">MGDDGNFGNRLGALLLGGHQGVSHLVVGDDTLFLLSENGVFLLSAGNDNLKRNEKIALVHGAPPQADSPQGRFVYKVCKIRAYAAGGGLGDTA</sequence>
<reference evidence="1" key="1">
    <citation type="submission" date="2019-08" db="EMBL/GenBank/DDBJ databases">
        <authorList>
            <person name="Kucharzyk K."/>
            <person name="Murdoch R.W."/>
            <person name="Higgins S."/>
            <person name="Loffler F."/>
        </authorList>
    </citation>
    <scope>NUCLEOTIDE SEQUENCE</scope>
</reference>
<dbReference type="AlphaFoldDB" id="A0A645C569"/>
<accession>A0A645C569</accession>
<evidence type="ECO:0000313" key="1">
    <source>
        <dbReference type="EMBL" id="MPM72946.1"/>
    </source>
</evidence>
<proteinExistence type="predicted"/>
<dbReference type="EMBL" id="VSSQ01025056">
    <property type="protein sequence ID" value="MPM72946.1"/>
    <property type="molecule type" value="Genomic_DNA"/>
</dbReference>
<comment type="caution">
    <text evidence="1">The sequence shown here is derived from an EMBL/GenBank/DDBJ whole genome shotgun (WGS) entry which is preliminary data.</text>
</comment>
<protein>
    <submittedName>
        <fullName evidence="1">Uncharacterized protein</fullName>
    </submittedName>
</protein>
<organism evidence="1">
    <name type="scientific">bioreactor metagenome</name>
    <dbReference type="NCBI Taxonomy" id="1076179"/>
    <lineage>
        <taxon>unclassified sequences</taxon>
        <taxon>metagenomes</taxon>
        <taxon>ecological metagenomes</taxon>
    </lineage>
</organism>
<gene>
    <name evidence="1" type="ORF">SDC9_119922</name>
</gene>